<dbReference type="FunFam" id="1.10.600.10:FF:000007">
    <property type="entry name" value="Isoprene synthase, chloroplastic"/>
    <property type="match status" value="1"/>
</dbReference>
<name>A0A565B1R8_9BRAS</name>
<dbReference type="Proteomes" id="UP000489600">
    <property type="component" value="Unassembled WGS sequence"/>
</dbReference>
<dbReference type="InterPro" id="IPR050148">
    <property type="entry name" value="Terpene_synthase-like"/>
</dbReference>
<dbReference type="Gene3D" id="1.50.10.130">
    <property type="entry name" value="Terpene synthase, N-terminal domain"/>
    <property type="match status" value="1"/>
</dbReference>
<comment type="cofactor">
    <cofactor evidence="1">
        <name>Mn(2+)</name>
        <dbReference type="ChEBI" id="CHEBI:29035"/>
    </cofactor>
</comment>
<evidence type="ECO:0000313" key="11">
    <source>
        <dbReference type="Proteomes" id="UP000489600"/>
    </source>
</evidence>
<evidence type="ECO:0000256" key="6">
    <source>
        <dbReference type="ARBA" id="ARBA00023239"/>
    </source>
</evidence>
<dbReference type="Pfam" id="PF03936">
    <property type="entry name" value="Terpene_synth_C"/>
    <property type="match status" value="1"/>
</dbReference>
<protein>
    <recommendedName>
        <fullName evidence="12">(+)-delta-cadinene synthase</fullName>
    </recommendedName>
</protein>
<dbReference type="SUPFAM" id="SSF48239">
    <property type="entry name" value="Terpenoid cyclases/Protein prenyltransferases"/>
    <property type="match status" value="1"/>
</dbReference>
<sequence length="605" mass="69742">MDTISKVVNMESIAVSGSQLFLSSPNNFFSVSKPSCFPLTSLPTKPPKFVHLKASSTLTCDDQGINRTFKKLQPSPWTDQFHSVNVDVSEMDALRKEIDVLKPKVKKTLMSNQGVDSTKKRILMIHLLRSLGLEYHFKEEIDETLKEGFEKIEEMMAGEEDLYTVSIIFWVFRSYGHNISSDVFRRFKGLDGNFKESLKGDAKGILSLYEAGHLRTTKDYILDEALSFTSSHLESLDSCGTCPTHLAIRIRNALTLSQHCNMEIVATVEYIASYEQEKDHDKMLLKFAKISLKLVQLQYLHDLKIVSKWYKEQEFASKFPPFFRDKLVENYFYVLGVFFEPQQSLARIVCTQCFTLFEIIDDTFDRYASLSEAESLANSLERWAPDRDMDKQPGYLKLVLNFIFDTFEEFERVLRPEDVKATIEEFKTYAIAQRRFAKWVHTAHVPSFTEYVEVGVVEDAAYAAIACYFMCLGNLVTKEAYEWLKSRPKLVQSITTKLRLLNDIYGFEDDMDRGCVQNAVYCYMKQYGVTKEEAVTELHKMAIDADKEINEEFLTTRGVSRLVLNVAMNFSKMITLCYNGYEGFTNPEKKIKEYMTSILVDLIRL</sequence>
<dbReference type="InterPro" id="IPR036965">
    <property type="entry name" value="Terpene_synth_N_sf"/>
</dbReference>
<dbReference type="InterPro" id="IPR008949">
    <property type="entry name" value="Isoprenoid_synthase_dom_sf"/>
</dbReference>
<feature type="domain" description="Terpene synthase N-terminal" evidence="8">
    <location>
        <begin position="77"/>
        <end position="254"/>
    </location>
</feature>
<dbReference type="GO" id="GO:0016102">
    <property type="term" value="P:diterpenoid biosynthetic process"/>
    <property type="evidence" value="ECO:0007669"/>
    <property type="project" value="InterPro"/>
</dbReference>
<dbReference type="AlphaFoldDB" id="A0A565B1R8"/>
<dbReference type="Gene3D" id="1.10.600.10">
    <property type="entry name" value="Farnesyl Diphosphate Synthase"/>
    <property type="match status" value="1"/>
</dbReference>
<evidence type="ECO:0000259" key="8">
    <source>
        <dbReference type="Pfam" id="PF01397"/>
    </source>
</evidence>
<dbReference type="InterPro" id="IPR001906">
    <property type="entry name" value="Terpene_synth_N"/>
</dbReference>
<dbReference type="InterPro" id="IPR008930">
    <property type="entry name" value="Terpenoid_cyclase/PrenylTrfase"/>
</dbReference>
<keyword evidence="6" id="KW-0456">Lyase</keyword>
<comment type="caution">
    <text evidence="10">The sequence shown here is derived from an EMBL/GenBank/DDBJ whole genome shotgun (WGS) entry which is preliminary data.</text>
</comment>
<evidence type="ECO:0000256" key="7">
    <source>
        <dbReference type="ARBA" id="ARBA00038405"/>
    </source>
</evidence>
<evidence type="ECO:0000256" key="2">
    <source>
        <dbReference type="ARBA" id="ARBA00001946"/>
    </source>
</evidence>
<dbReference type="GO" id="GO:0010333">
    <property type="term" value="F:terpene synthase activity"/>
    <property type="evidence" value="ECO:0007669"/>
    <property type="project" value="InterPro"/>
</dbReference>
<evidence type="ECO:0008006" key="12">
    <source>
        <dbReference type="Google" id="ProtNLM"/>
    </source>
</evidence>
<keyword evidence="11" id="KW-1185">Reference proteome</keyword>
<dbReference type="OrthoDB" id="1078604at2759"/>
<dbReference type="GO" id="GO:0000287">
    <property type="term" value="F:magnesium ion binding"/>
    <property type="evidence" value="ECO:0007669"/>
    <property type="project" value="InterPro"/>
</dbReference>
<dbReference type="PANTHER" id="PTHR31225">
    <property type="entry name" value="OS04G0344100 PROTEIN-RELATED"/>
    <property type="match status" value="1"/>
</dbReference>
<dbReference type="SFLD" id="SFLDS00005">
    <property type="entry name" value="Isoprenoid_Synthase_Type_I"/>
    <property type="match status" value="1"/>
</dbReference>
<dbReference type="InterPro" id="IPR034741">
    <property type="entry name" value="Terpene_cyclase-like_1_C"/>
</dbReference>
<dbReference type="SUPFAM" id="SSF48576">
    <property type="entry name" value="Terpenoid synthases"/>
    <property type="match status" value="1"/>
</dbReference>
<dbReference type="EMBL" id="CABITT030000002">
    <property type="protein sequence ID" value="VVA95044.1"/>
    <property type="molecule type" value="Genomic_DNA"/>
</dbReference>
<dbReference type="InterPro" id="IPR044814">
    <property type="entry name" value="Terpene_cyclase_plant_C1"/>
</dbReference>
<evidence type="ECO:0000259" key="9">
    <source>
        <dbReference type="Pfam" id="PF03936"/>
    </source>
</evidence>
<comment type="similarity">
    <text evidence="7">Belongs to the terpene synthase family. Tpsa subfamily.</text>
</comment>
<keyword evidence="3" id="KW-0479">Metal-binding</keyword>
<accession>A0A565B1R8</accession>
<keyword evidence="4" id="KW-0460">Magnesium</keyword>
<dbReference type="CDD" id="cd00684">
    <property type="entry name" value="Terpene_cyclase_plant_C1"/>
    <property type="match status" value="1"/>
</dbReference>
<evidence type="ECO:0000256" key="4">
    <source>
        <dbReference type="ARBA" id="ARBA00022842"/>
    </source>
</evidence>
<organism evidence="10 11">
    <name type="scientific">Arabis nemorensis</name>
    <dbReference type="NCBI Taxonomy" id="586526"/>
    <lineage>
        <taxon>Eukaryota</taxon>
        <taxon>Viridiplantae</taxon>
        <taxon>Streptophyta</taxon>
        <taxon>Embryophyta</taxon>
        <taxon>Tracheophyta</taxon>
        <taxon>Spermatophyta</taxon>
        <taxon>Magnoliopsida</taxon>
        <taxon>eudicotyledons</taxon>
        <taxon>Gunneridae</taxon>
        <taxon>Pentapetalae</taxon>
        <taxon>rosids</taxon>
        <taxon>malvids</taxon>
        <taxon>Brassicales</taxon>
        <taxon>Brassicaceae</taxon>
        <taxon>Arabideae</taxon>
        <taxon>Arabis</taxon>
    </lineage>
</organism>
<dbReference type="InterPro" id="IPR005630">
    <property type="entry name" value="Terpene_synthase_metal-bd"/>
</dbReference>
<comment type="cofactor">
    <cofactor evidence="2">
        <name>Mg(2+)</name>
        <dbReference type="ChEBI" id="CHEBI:18420"/>
    </cofactor>
</comment>
<evidence type="ECO:0000256" key="3">
    <source>
        <dbReference type="ARBA" id="ARBA00022723"/>
    </source>
</evidence>
<dbReference type="FunFam" id="1.50.10.130:FF:000001">
    <property type="entry name" value="Isoprene synthase, chloroplastic"/>
    <property type="match status" value="1"/>
</dbReference>
<dbReference type="PANTHER" id="PTHR31225:SF242">
    <property type="entry name" value="TERPENOID SYNTHASE 9"/>
    <property type="match status" value="1"/>
</dbReference>
<proteinExistence type="inferred from homology"/>
<evidence type="ECO:0000313" key="10">
    <source>
        <dbReference type="EMBL" id="VVA95044.1"/>
    </source>
</evidence>
<reference evidence="10" key="1">
    <citation type="submission" date="2019-07" db="EMBL/GenBank/DDBJ databases">
        <authorList>
            <person name="Dittberner H."/>
        </authorList>
    </citation>
    <scope>NUCLEOTIDE SEQUENCE [LARGE SCALE GENOMIC DNA]</scope>
</reference>
<evidence type="ECO:0000256" key="1">
    <source>
        <dbReference type="ARBA" id="ARBA00001936"/>
    </source>
</evidence>
<gene>
    <name evidence="10" type="ORF">ANE_LOCUS5489</name>
</gene>
<dbReference type="Pfam" id="PF01397">
    <property type="entry name" value="Terpene_synth"/>
    <property type="match status" value="1"/>
</dbReference>
<feature type="domain" description="Terpene synthase metal-binding" evidence="9">
    <location>
        <begin position="311"/>
        <end position="548"/>
    </location>
</feature>
<dbReference type="SFLD" id="SFLDG01019">
    <property type="entry name" value="Terpene_Cyclase_Like_1_C_Termi"/>
    <property type="match status" value="1"/>
</dbReference>
<evidence type="ECO:0000256" key="5">
    <source>
        <dbReference type="ARBA" id="ARBA00023211"/>
    </source>
</evidence>
<keyword evidence="5" id="KW-0464">Manganese</keyword>